<evidence type="ECO:0000313" key="4">
    <source>
        <dbReference type="Proteomes" id="UP000540506"/>
    </source>
</evidence>
<name>A0A7W7QXM6_KITKI</name>
<dbReference type="SUPFAM" id="SSF51735">
    <property type="entry name" value="NAD(P)-binding Rossmann-fold domains"/>
    <property type="match status" value="1"/>
</dbReference>
<dbReference type="Pfam" id="PF00106">
    <property type="entry name" value="adh_short"/>
    <property type="match status" value="1"/>
</dbReference>
<protein>
    <submittedName>
        <fullName evidence="3">NAD(P)-dependent dehydrogenase (Short-subunit alcohol dehydrogenase family)</fullName>
    </submittedName>
</protein>
<organism evidence="3 4">
    <name type="scientific">Kitasatospora kifunensis</name>
    <name type="common">Streptomyces kifunensis</name>
    <dbReference type="NCBI Taxonomy" id="58351"/>
    <lineage>
        <taxon>Bacteria</taxon>
        <taxon>Bacillati</taxon>
        <taxon>Actinomycetota</taxon>
        <taxon>Actinomycetes</taxon>
        <taxon>Kitasatosporales</taxon>
        <taxon>Streptomycetaceae</taxon>
        <taxon>Kitasatospora</taxon>
    </lineage>
</organism>
<accession>A0A7W7QXM6</accession>
<comment type="similarity">
    <text evidence="1">Belongs to the short-chain dehydrogenases/reductases (SDR) family.</text>
</comment>
<dbReference type="PRINTS" id="PR01397">
    <property type="entry name" value="DHBDHDRGNASE"/>
</dbReference>
<evidence type="ECO:0000256" key="1">
    <source>
        <dbReference type="ARBA" id="ARBA00006484"/>
    </source>
</evidence>
<comment type="caution">
    <text evidence="3">The sequence shown here is derived from an EMBL/GenBank/DDBJ whole genome shotgun (WGS) entry which is preliminary data.</text>
</comment>
<dbReference type="CDD" id="cd05233">
    <property type="entry name" value="SDR_c"/>
    <property type="match status" value="1"/>
</dbReference>
<dbReference type="PANTHER" id="PTHR42760">
    <property type="entry name" value="SHORT-CHAIN DEHYDROGENASES/REDUCTASES FAMILY MEMBER"/>
    <property type="match status" value="1"/>
</dbReference>
<dbReference type="GO" id="GO:0016616">
    <property type="term" value="F:oxidoreductase activity, acting on the CH-OH group of donors, NAD or NADP as acceptor"/>
    <property type="evidence" value="ECO:0007669"/>
    <property type="project" value="TreeGrafter"/>
</dbReference>
<dbReference type="PANTHER" id="PTHR42760:SF133">
    <property type="entry name" value="3-OXOACYL-[ACYL-CARRIER-PROTEIN] REDUCTASE"/>
    <property type="match status" value="1"/>
</dbReference>
<evidence type="ECO:0000313" key="3">
    <source>
        <dbReference type="EMBL" id="MBB4921026.1"/>
    </source>
</evidence>
<dbReference type="InterPro" id="IPR036291">
    <property type="entry name" value="NAD(P)-bd_dom_sf"/>
</dbReference>
<dbReference type="Gene3D" id="3.40.50.720">
    <property type="entry name" value="NAD(P)-binding Rossmann-like Domain"/>
    <property type="match status" value="1"/>
</dbReference>
<dbReference type="Proteomes" id="UP000540506">
    <property type="component" value="Unassembled WGS sequence"/>
</dbReference>
<dbReference type="AlphaFoldDB" id="A0A7W7QXM6"/>
<dbReference type="InterPro" id="IPR002347">
    <property type="entry name" value="SDR_fam"/>
</dbReference>
<dbReference type="InterPro" id="IPR003560">
    <property type="entry name" value="DHB_DH"/>
</dbReference>
<dbReference type="GO" id="GO:0019290">
    <property type="term" value="P:siderophore biosynthetic process"/>
    <property type="evidence" value="ECO:0007669"/>
    <property type="project" value="InterPro"/>
</dbReference>
<keyword evidence="2" id="KW-0560">Oxidoreductase</keyword>
<dbReference type="EMBL" id="JACHJV010000001">
    <property type="protein sequence ID" value="MBB4921026.1"/>
    <property type="molecule type" value="Genomic_DNA"/>
</dbReference>
<proteinExistence type="inferred from homology"/>
<sequence length="112" mass="11231">MTTSGPAPAGRIAIVTGAAGGIGRAVATALAERGLAVLAVDLDPQVHSLTTAAPAPTAAVVADLADPAAPRRVLAAARELPGRPHTLVNCAFAEQRGPLREVTDEGWPAPSR</sequence>
<keyword evidence="4" id="KW-1185">Reference proteome</keyword>
<reference evidence="3 4" key="1">
    <citation type="submission" date="2020-08" db="EMBL/GenBank/DDBJ databases">
        <title>Sequencing the genomes of 1000 actinobacteria strains.</title>
        <authorList>
            <person name="Klenk H.-P."/>
        </authorList>
    </citation>
    <scope>NUCLEOTIDE SEQUENCE [LARGE SCALE GENOMIC DNA]</scope>
    <source>
        <strain evidence="3 4">DSM 41654</strain>
    </source>
</reference>
<gene>
    <name evidence="3" type="ORF">FHR34_000019</name>
</gene>
<evidence type="ECO:0000256" key="2">
    <source>
        <dbReference type="ARBA" id="ARBA00023002"/>
    </source>
</evidence>
<dbReference type="GO" id="GO:0008667">
    <property type="term" value="F:2,3-dihydro-2,3-dihydroxybenzoate dehydrogenase activity"/>
    <property type="evidence" value="ECO:0007669"/>
    <property type="project" value="InterPro"/>
</dbReference>